<accession>A0A0B2WJH0</accession>
<dbReference type="GeneID" id="63742758"/>
<dbReference type="RefSeq" id="XP_040674890.1">
    <property type="nucleotide sequence ID" value="XM_040827101.1"/>
</dbReference>
<proteinExistence type="predicted"/>
<comment type="caution">
    <text evidence="1">The sequence shown here is derived from an EMBL/GenBank/DDBJ whole genome shotgun (WGS) entry which is preliminary data.</text>
</comment>
<dbReference type="PANTHER" id="PTHR35040:SF9">
    <property type="entry name" value="4-LIKE CELL SURFACE PROTEIN, PUTATIVE (AFU_ORTHOLOGUE AFUA_4G14080)-RELATED"/>
    <property type="match status" value="1"/>
</dbReference>
<dbReference type="Proteomes" id="UP000030816">
    <property type="component" value="Unassembled WGS sequence"/>
</dbReference>
<keyword evidence="2" id="KW-1185">Reference proteome</keyword>
<dbReference type="OrthoDB" id="5342184at2759"/>
<sequence>MPRPFLIVPLYMYPLEAAWEPLFRAARSHPDVSFVAIVNPNSGPGPDSLPDANYLAALQEMHGVANICALGYVFCSYGERPEAAARADIARYCRWSRHGNISLAGIFFDETPSQLWRLTYMASLAHYSRLTWRQETGKDGVVIYNPGVVVPRPFFAHADFVVVFEQSHHHWDATLAPRGLARAPVEVRSKTVAVIHSSQAGAAQVGDLTRYVLSLGLTGLFVTDQKDGGYTQWPSLWTELAAAMAAECSQAATQSCARPQDHHQAWSG</sequence>
<evidence type="ECO:0000313" key="2">
    <source>
        <dbReference type="Proteomes" id="UP000030816"/>
    </source>
</evidence>
<gene>
    <name evidence="1" type="ORF">MAM_08303</name>
</gene>
<protein>
    <submittedName>
        <fullName evidence="1">Spherulation-specific family 4</fullName>
    </submittedName>
</protein>
<dbReference type="PANTHER" id="PTHR35040">
    <property type="match status" value="1"/>
</dbReference>
<dbReference type="Pfam" id="PF12138">
    <property type="entry name" value="Spherulin4"/>
    <property type="match status" value="1"/>
</dbReference>
<dbReference type="HOGENOM" id="CLU_060605_0_0_1"/>
<reference evidence="1 2" key="1">
    <citation type="journal article" date="2014" name="Proc. Natl. Acad. Sci. U.S.A.">
        <title>Trajectory and genomic determinants of fungal-pathogen speciation and host adaptation.</title>
        <authorList>
            <person name="Hu X."/>
            <person name="Xiao G."/>
            <person name="Zheng P."/>
            <person name="Shang Y."/>
            <person name="Su Y."/>
            <person name="Zhang X."/>
            <person name="Liu X."/>
            <person name="Zhan S."/>
            <person name="St Leger R.J."/>
            <person name="Wang C."/>
        </authorList>
    </citation>
    <scope>NUCLEOTIDE SEQUENCE [LARGE SCALE GENOMIC DNA]</scope>
    <source>
        <strain evidence="1 2">ARSEF 1941</strain>
    </source>
</reference>
<organism evidence="1 2">
    <name type="scientific">Metarhizium album (strain ARSEF 1941)</name>
    <dbReference type="NCBI Taxonomy" id="1081103"/>
    <lineage>
        <taxon>Eukaryota</taxon>
        <taxon>Fungi</taxon>
        <taxon>Dikarya</taxon>
        <taxon>Ascomycota</taxon>
        <taxon>Pezizomycotina</taxon>
        <taxon>Sordariomycetes</taxon>
        <taxon>Hypocreomycetidae</taxon>
        <taxon>Hypocreales</taxon>
        <taxon>Clavicipitaceae</taxon>
        <taxon>Metarhizium</taxon>
    </lineage>
</organism>
<dbReference type="InterPro" id="IPR021986">
    <property type="entry name" value="Spherulin4"/>
</dbReference>
<dbReference type="EMBL" id="AZHE01000050">
    <property type="protein sequence ID" value="KHN93824.1"/>
    <property type="molecule type" value="Genomic_DNA"/>
</dbReference>
<dbReference type="AlphaFoldDB" id="A0A0B2WJH0"/>
<evidence type="ECO:0000313" key="1">
    <source>
        <dbReference type="EMBL" id="KHN93824.1"/>
    </source>
</evidence>
<name>A0A0B2WJH0_METAS</name>